<sequence>MRTIGRYGFAAGLLLALGFFAYRLAIAPVHAVSSASACDGAYARAHTRADSIAVDLLSYPDPAGYGVDRRCGTRESSVAVRP</sequence>
<comment type="caution">
    <text evidence="1">The sequence shown here is derived from an EMBL/GenBank/DDBJ whole genome shotgun (WGS) entry which is preliminary data.</text>
</comment>
<proteinExistence type="predicted"/>
<gene>
    <name evidence="1" type="ORF">DGD08_05020</name>
</gene>
<dbReference type="Proteomes" id="UP000264071">
    <property type="component" value="Unassembled WGS sequence"/>
</dbReference>
<reference evidence="1 2" key="1">
    <citation type="journal article" date="2018" name="Nat. Biotechnol.">
        <title>A standardized bacterial taxonomy based on genome phylogeny substantially revises the tree of life.</title>
        <authorList>
            <person name="Parks D.H."/>
            <person name="Chuvochina M."/>
            <person name="Waite D.W."/>
            <person name="Rinke C."/>
            <person name="Skarshewski A."/>
            <person name="Chaumeil P.A."/>
            <person name="Hugenholtz P."/>
        </authorList>
    </citation>
    <scope>NUCLEOTIDE SEQUENCE [LARGE SCALE GENOMIC DNA]</scope>
    <source>
        <strain evidence="1">UBA8844</strain>
    </source>
</reference>
<accession>A0A3D4V5Y9</accession>
<evidence type="ECO:0000313" key="2">
    <source>
        <dbReference type="Proteomes" id="UP000264071"/>
    </source>
</evidence>
<evidence type="ECO:0000313" key="1">
    <source>
        <dbReference type="EMBL" id="HCT56559.1"/>
    </source>
</evidence>
<dbReference type="AlphaFoldDB" id="A0A3D4V5Y9"/>
<name>A0A3D4V5Y9_9BACT</name>
<dbReference type="EMBL" id="DPIY01000005">
    <property type="protein sequence ID" value="HCT56559.1"/>
    <property type="molecule type" value="Genomic_DNA"/>
</dbReference>
<protein>
    <submittedName>
        <fullName evidence="1">Uncharacterized protein</fullName>
    </submittedName>
</protein>
<organism evidence="1 2">
    <name type="scientific">Gemmatimonas aurantiaca</name>
    <dbReference type="NCBI Taxonomy" id="173480"/>
    <lineage>
        <taxon>Bacteria</taxon>
        <taxon>Pseudomonadati</taxon>
        <taxon>Gemmatimonadota</taxon>
        <taxon>Gemmatimonadia</taxon>
        <taxon>Gemmatimonadales</taxon>
        <taxon>Gemmatimonadaceae</taxon>
        <taxon>Gemmatimonas</taxon>
    </lineage>
</organism>